<organism evidence="1 2">
    <name type="scientific">Haematococcus lacustris</name>
    <name type="common">Green alga</name>
    <name type="synonym">Haematococcus pluvialis</name>
    <dbReference type="NCBI Taxonomy" id="44745"/>
    <lineage>
        <taxon>Eukaryota</taxon>
        <taxon>Viridiplantae</taxon>
        <taxon>Chlorophyta</taxon>
        <taxon>core chlorophytes</taxon>
        <taxon>Chlorophyceae</taxon>
        <taxon>CS clade</taxon>
        <taxon>Chlamydomonadales</taxon>
        <taxon>Haematococcaceae</taxon>
        <taxon>Haematococcus</taxon>
    </lineage>
</organism>
<sequence>MNQFRPARHEKDSNLRLATRPANLSGKELPLPCVINAHLLCEGSRNAGIRVCVRSTLTVKH</sequence>
<dbReference type="AlphaFoldDB" id="A0A699ZFV3"/>
<protein>
    <submittedName>
        <fullName evidence="1">Uncharacterized protein</fullName>
    </submittedName>
</protein>
<accession>A0A699ZFV3</accession>
<name>A0A699ZFV3_HAELA</name>
<gene>
    <name evidence="1" type="ORF">HaLaN_14408</name>
</gene>
<reference evidence="1 2" key="1">
    <citation type="submission" date="2020-02" db="EMBL/GenBank/DDBJ databases">
        <title>Draft genome sequence of Haematococcus lacustris strain NIES-144.</title>
        <authorList>
            <person name="Morimoto D."/>
            <person name="Nakagawa S."/>
            <person name="Yoshida T."/>
            <person name="Sawayama S."/>
        </authorList>
    </citation>
    <scope>NUCLEOTIDE SEQUENCE [LARGE SCALE GENOMIC DNA]</scope>
    <source>
        <strain evidence="1 2">NIES-144</strain>
    </source>
</reference>
<proteinExistence type="predicted"/>
<feature type="non-terminal residue" evidence="1">
    <location>
        <position position="1"/>
    </location>
</feature>
<comment type="caution">
    <text evidence="1">The sequence shown here is derived from an EMBL/GenBank/DDBJ whole genome shotgun (WGS) entry which is preliminary data.</text>
</comment>
<evidence type="ECO:0000313" key="2">
    <source>
        <dbReference type="Proteomes" id="UP000485058"/>
    </source>
</evidence>
<dbReference type="Proteomes" id="UP000485058">
    <property type="component" value="Unassembled WGS sequence"/>
</dbReference>
<dbReference type="EMBL" id="BLLF01001190">
    <property type="protein sequence ID" value="GFH17718.1"/>
    <property type="molecule type" value="Genomic_DNA"/>
</dbReference>
<keyword evidence="2" id="KW-1185">Reference proteome</keyword>
<evidence type="ECO:0000313" key="1">
    <source>
        <dbReference type="EMBL" id="GFH17718.1"/>
    </source>
</evidence>